<accession>A0A0S4KPS3</accession>
<dbReference type="OrthoDB" id="271201at2759"/>
<dbReference type="PANTHER" id="PTHR13271">
    <property type="entry name" value="UNCHARACTERIZED PUTATIVE METHYLTRANSFERASE"/>
    <property type="match status" value="1"/>
</dbReference>
<keyword evidence="1" id="KW-0472">Membrane</keyword>
<organism evidence="2 3">
    <name type="scientific">Bodo saltans</name>
    <name type="common">Flagellated protozoan</name>
    <dbReference type="NCBI Taxonomy" id="75058"/>
    <lineage>
        <taxon>Eukaryota</taxon>
        <taxon>Discoba</taxon>
        <taxon>Euglenozoa</taxon>
        <taxon>Kinetoplastea</taxon>
        <taxon>Metakinetoplastina</taxon>
        <taxon>Eubodonida</taxon>
        <taxon>Bodonidae</taxon>
        <taxon>Bodo</taxon>
    </lineage>
</organism>
<dbReference type="Gene3D" id="3.90.1410.10">
    <property type="entry name" value="set domain protein methyltransferase, domain 1"/>
    <property type="match status" value="1"/>
</dbReference>
<proteinExistence type="predicted"/>
<sequence>MKRNFRSAKFAEYLSTFALIHQIHLHPTLLIEKRDPSRGYGMYVRDAVDAGTTMVVLPRRSLMTSTSVDTFGVGLSRLSLENALQNISVRDRFPAMNLLLMGVSPVSWIVLAWQLSVELSARHSFWWGWLSSVPSLPDLNELEHAAHAASRVVAPQLAGQMATIRSALQKEVDDAFTSIVAPHAAVVPTIDTFRWAVRLVLTRSIVVPTIEGTGVDLAIAPFIDLCNMATAPIKGSSHKKKQNVSTGNAEVEFLGDGENLPEWSRKETDEGGQFKTADSDYHRHAVMLTLHNALLPGDEVLLDDAAGLFHEIMHEDSITTPLKAFLSTNPSLQHPDMAAVLRMQRYHIPL</sequence>
<dbReference type="InterPro" id="IPR046341">
    <property type="entry name" value="SET_dom_sf"/>
</dbReference>
<keyword evidence="1" id="KW-1133">Transmembrane helix</keyword>
<dbReference type="Proteomes" id="UP000051952">
    <property type="component" value="Unassembled WGS sequence"/>
</dbReference>
<dbReference type="PANTHER" id="PTHR13271:SF34">
    <property type="entry name" value="N-LYSINE METHYLTRANSFERASE SETD6"/>
    <property type="match status" value="1"/>
</dbReference>
<dbReference type="GO" id="GO:0005634">
    <property type="term" value="C:nucleus"/>
    <property type="evidence" value="ECO:0007669"/>
    <property type="project" value="TreeGrafter"/>
</dbReference>
<keyword evidence="1 2" id="KW-0812">Transmembrane</keyword>
<evidence type="ECO:0000256" key="1">
    <source>
        <dbReference type="SAM" id="Phobius"/>
    </source>
</evidence>
<dbReference type="AlphaFoldDB" id="A0A0S4KPS3"/>
<name>A0A0S4KPS3_BODSA</name>
<dbReference type="CDD" id="cd10527">
    <property type="entry name" value="SET_LSMT"/>
    <property type="match status" value="1"/>
</dbReference>
<dbReference type="VEuPathDB" id="TriTrypDB:BSAL_48435"/>
<dbReference type="InterPro" id="IPR050600">
    <property type="entry name" value="SETD3_SETD6_MTase"/>
</dbReference>
<feature type="transmembrane region" description="Helical" evidence="1">
    <location>
        <begin position="95"/>
        <end position="115"/>
    </location>
</feature>
<keyword evidence="3" id="KW-1185">Reference proteome</keyword>
<evidence type="ECO:0000313" key="3">
    <source>
        <dbReference type="Proteomes" id="UP000051952"/>
    </source>
</evidence>
<dbReference type="SUPFAM" id="SSF82199">
    <property type="entry name" value="SET domain"/>
    <property type="match status" value="1"/>
</dbReference>
<evidence type="ECO:0000313" key="2">
    <source>
        <dbReference type="EMBL" id="CUI15564.1"/>
    </source>
</evidence>
<gene>
    <name evidence="2" type="ORF">BSAL_48435</name>
</gene>
<reference evidence="3" key="1">
    <citation type="submission" date="2015-09" db="EMBL/GenBank/DDBJ databases">
        <authorList>
            <consortium name="Pathogen Informatics"/>
        </authorList>
    </citation>
    <scope>NUCLEOTIDE SEQUENCE [LARGE SCALE GENOMIC DNA]</scope>
    <source>
        <strain evidence="3">Lake Konstanz</strain>
    </source>
</reference>
<protein>
    <submittedName>
        <fullName evidence="2">Transmembrane protein, putative</fullName>
    </submittedName>
</protein>
<dbReference type="EMBL" id="CYKH01002252">
    <property type="protein sequence ID" value="CUI15564.1"/>
    <property type="molecule type" value="Genomic_DNA"/>
</dbReference>
<dbReference type="GO" id="GO:0016279">
    <property type="term" value="F:protein-lysine N-methyltransferase activity"/>
    <property type="evidence" value="ECO:0007669"/>
    <property type="project" value="TreeGrafter"/>
</dbReference>